<reference evidence="1 2" key="1">
    <citation type="journal article" date="2023" name="BMC Biol.">
        <title>The compact genome of the sponge Oopsacas minuta (Hexactinellida) is lacking key metazoan core genes.</title>
        <authorList>
            <person name="Santini S."/>
            <person name="Schenkelaars Q."/>
            <person name="Jourda C."/>
            <person name="Duchesne M."/>
            <person name="Belahbib H."/>
            <person name="Rocher C."/>
            <person name="Selva M."/>
            <person name="Riesgo A."/>
            <person name="Vervoort M."/>
            <person name="Leys S.P."/>
            <person name="Kodjabachian L."/>
            <person name="Le Bivic A."/>
            <person name="Borchiellini C."/>
            <person name="Claverie J.M."/>
            <person name="Renard E."/>
        </authorList>
    </citation>
    <scope>NUCLEOTIDE SEQUENCE [LARGE SCALE GENOMIC DNA]</scope>
    <source>
        <strain evidence="1">SPO-2</strain>
    </source>
</reference>
<evidence type="ECO:0000313" key="1">
    <source>
        <dbReference type="EMBL" id="KAI6649674.1"/>
    </source>
</evidence>
<name>A0AAV7JML6_9METZ</name>
<comment type="caution">
    <text evidence="1">The sequence shown here is derived from an EMBL/GenBank/DDBJ whole genome shotgun (WGS) entry which is preliminary data.</text>
</comment>
<dbReference type="EMBL" id="JAKMXF010000319">
    <property type="protein sequence ID" value="KAI6649674.1"/>
    <property type="molecule type" value="Genomic_DNA"/>
</dbReference>
<accession>A0AAV7JML6</accession>
<proteinExistence type="predicted"/>
<organism evidence="1 2">
    <name type="scientific">Oopsacas minuta</name>
    <dbReference type="NCBI Taxonomy" id="111878"/>
    <lineage>
        <taxon>Eukaryota</taxon>
        <taxon>Metazoa</taxon>
        <taxon>Porifera</taxon>
        <taxon>Hexactinellida</taxon>
        <taxon>Hexasterophora</taxon>
        <taxon>Lyssacinosida</taxon>
        <taxon>Leucopsacidae</taxon>
        <taxon>Oopsacas</taxon>
    </lineage>
</organism>
<dbReference type="AlphaFoldDB" id="A0AAV7JML6"/>
<gene>
    <name evidence="1" type="ORF">LOD99_6678</name>
</gene>
<keyword evidence="2" id="KW-1185">Reference proteome</keyword>
<dbReference type="Proteomes" id="UP001165289">
    <property type="component" value="Unassembled WGS sequence"/>
</dbReference>
<sequence length="171" mass="19259">MLLLPQRVIYQSFQNLTTYSAPTQSNNGLGQLQQVHEELNISAGEDSSPPLVISQLSIHLKDPSTWRESLNSAPEMTDQLIRLGTAAAHNRSTSYPALKRRVYNNGESRYFQNKMLILNMQMTNWASVNGSATHRCRVMYTASNALVCRLHRNNPTIPSYKASMTRDTSTE</sequence>
<protein>
    <submittedName>
        <fullName evidence="1">Uncharacterized protein</fullName>
    </submittedName>
</protein>
<evidence type="ECO:0000313" key="2">
    <source>
        <dbReference type="Proteomes" id="UP001165289"/>
    </source>
</evidence>